<proteinExistence type="inferred from homology"/>
<feature type="domain" description="Carboxylesterase type B" evidence="4">
    <location>
        <begin position="14"/>
        <end position="518"/>
    </location>
</feature>
<sequence length="530" mass="58651">MLFGFAVYDVISDVTVRTECGSVSGFQKDEAYSFRGIPYASPPTGSRRWQPPEPLSPKTGNCWRGIFPAKSYGNTCFQINPDDHTTLIGSEDCLYLNVLTPSLDTNASKPVMVWIHGGSLQISSGSWPLYSPTEKLAIDTDTVYVGFNYRLHAFGFMALQVLADHSSLNTSGNYGFMDMIEVLRWVQANIRNFGGDPNQVTVFGQSSGGTAIVALLSSPMCKGLFHKAWLLSASAVYNKTANDAYIDNLAFVRNAGCGISDITCLYNLTSADVTRAVPWNMYPFWAMVDQADLPTKGYFDGAIAVVDGLVIPDAPFEVWRKGNMVDVPLLIGSCANEVDYNPSDMSISTWTWDLYVSHINATIGTFGPLTLATALKMYPVNQSTPEFQLTSMASDIRANCPNDVMSFYAAATFTSPVYRYVVTSSPSVPVHPVGIPFPARYSFHMWDVFAYFGFIPDYITNPTMDDLAWQRNVQQEVMSFVKKGRPFSAWRPYPEATALLSHVTTTSSGYNPAQCEFWLQNGFFSYGWIN</sequence>
<dbReference type="Proteomes" id="UP000828390">
    <property type="component" value="Unassembled WGS sequence"/>
</dbReference>
<evidence type="ECO:0000256" key="3">
    <source>
        <dbReference type="RuleBase" id="RU361235"/>
    </source>
</evidence>
<dbReference type="InterPro" id="IPR019819">
    <property type="entry name" value="Carboxylesterase_B_CS"/>
</dbReference>
<protein>
    <recommendedName>
        <fullName evidence="3">Carboxylic ester hydrolase</fullName>
        <ecNumber evidence="3">3.1.1.-</ecNumber>
    </recommendedName>
</protein>
<dbReference type="PANTHER" id="PTHR11559">
    <property type="entry name" value="CARBOXYLESTERASE"/>
    <property type="match status" value="1"/>
</dbReference>
<organism evidence="5 6">
    <name type="scientific">Dreissena polymorpha</name>
    <name type="common">Zebra mussel</name>
    <name type="synonym">Mytilus polymorpha</name>
    <dbReference type="NCBI Taxonomy" id="45954"/>
    <lineage>
        <taxon>Eukaryota</taxon>
        <taxon>Metazoa</taxon>
        <taxon>Spiralia</taxon>
        <taxon>Lophotrochozoa</taxon>
        <taxon>Mollusca</taxon>
        <taxon>Bivalvia</taxon>
        <taxon>Autobranchia</taxon>
        <taxon>Heteroconchia</taxon>
        <taxon>Euheterodonta</taxon>
        <taxon>Imparidentia</taxon>
        <taxon>Neoheterodontei</taxon>
        <taxon>Myida</taxon>
        <taxon>Dreissenoidea</taxon>
        <taxon>Dreissenidae</taxon>
        <taxon>Dreissena</taxon>
    </lineage>
</organism>
<dbReference type="PROSITE" id="PS00122">
    <property type="entry name" value="CARBOXYLESTERASE_B_1"/>
    <property type="match status" value="1"/>
</dbReference>
<dbReference type="GO" id="GO:0016787">
    <property type="term" value="F:hydrolase activity"/>
    <property type="evidence" value="ECO:0007669"/>
    <property type="project" value="UniProtKB-KW"/>
</dbReference>
<accession>A0A9D3Y8Z8</accession>
<keyword evidence="2 3" id="KW-0378">Hydrolase</keyword>
<dbReference type="InterPro" id="IPR019826">
    <property type="entry name" value="Carboxylesterase_B_AS"/>
</dbReference>
<dbReference type="EMBL" id="JAIWYP010000016">
    <property type="protein sequence ID" value="KAH3694184.1"/>
    <property type="molecule type" value="Genomic_DNA"/>
</dbReference>
<dbReference type="InterPro" id="IPR029058">
    <property type="entry name" value="AB_hydrolase_fold"/>
</dbReference>
<dbReference type="PROSITE" id="PS00941">
    <property type="entry name" value="CARBOXYLESTERASE_B_2"/>
    <property type="match status" value="1"/>
</dbReference>
<dbReference type="EC" id="3.1.1.-" evidence="3"/>
<evidence type="ECO:0000313" key="6">
    <source>
        <dbReference type="Proteomes" id="UP000828390"/>
    </source>
</evidence>
<comment type="caution">
    <text evidence="5">The sequence shown here is derived from an EMBL/GenBank/DDBJ whole genome shotgun (WGS) entry which is preliminary data.</text>
</comment>
<reference evidence="5" key="2">
    <citation type="submission" date="2020-11" db="EMBL/GenBank/DDBJ databases">
        <authorList>
            <person name="McCartney M.A."/>
            <person name="Auch B."/>
            <person name="Kono T."/>
            <person name="Mallez S."/>
            <person name="Becker A."/>
            <person name="Gohl D.M."/>
            <person name="Silverstein K.A.T."/>
            <person name="Koren S."/>
            <person name="Bechman K.B."/>
            <person name="Herman A."/>
            <person name="Abrahante J.E."/>
            <person name="Garbe J."/>
        </authorList>
    </citation>
    <scope>NUCLEOTIDE SEQUENCE</scope>
    <source>
        <strain evidence="5">Duluth1</strain>
        <tissue evidence="5">Whole animal</tissue>
    </source>
</reference>
<dbReference type="AlphaFoldDB" id="A0A9D3Y8Z8"/>
<evidence type="ECO:0000259" key="4">
    <source>
        <dbReference type="Pfam" id="PF00135"/>
    </source>
</evidence>
<keyword evidence="6" id="KW-1185">Reference proteome</keyword>
<dbReference type="Pfam" id="PF00135">
    <property type="entry name" value="COesterase"/>
    <property type="match status" value="1"/>
</dbReference>
<dbReference type="InterPro" id="IPR002018">
    <property type="entry name" value="CarbesteraseB"/>
</dbReference>
<dbReference type="SUPFAM" id="SSF53474">
    <property type="entry name" value="alpha/beta-Hydrolases"/>
    <property type="match status" value="1"/>
</dbReference>
<name>A0A9D3Y8Z8_DREPO</name>
<evidence type="ECO:0000256" key="2">
    <source>
        <dbReference type="ARBA" id="ARBA00022801"/>
    </source>
</evidence>
<gene>
    <name evidence="5" type="ORF">DPMN_081623</name>
</gene>
<reference evidence="5" key="1">
    <citation type="journal article" date="2019" name="bioRxiv">
        <title>The Genome of the Zebra Mussel, Dreissena polymorpha: A Resource for Invasive Species Research.</title>
        <authorList>
            <person name="McCartney M.A."/>
            <person name="Auch B."/>
            <person name="Kono T."/>
            <person name="Mallez S."/>
            <person name="Zhang Y."/>
            <person name="Obille A."/>
            <person name="Becker A."/>
            <person name="Abrahante J.E."/>
            <person name="Garbe J."/>
            <person name="Badalamenti J.P."/>
            <person name="Herman A."/>
            <person name="Mangelson H."/>
            <person name="Liachko I."/>
            <person name="Sullivan S."/>
            <person name="Sone E.D."/>
            <person name="Koren S."/>
            <person name="Silverstein K.A.T."/>
            <person name="Beckman K.B."/>
            <person name="Gohl D.M."/>
        </authorList>
    </citation>
    <scope>NUCLEOTIDE SEQUENCE</scope>
    <source>
        <strain evidence="5">Duluth1</strain>
        <tissue evidence="5">Whole animal</tissue>
    </source>
</reference>
<evidence type="ECO:0000256" key="1">
    <source>
        <dbReference type="ARBA" id="ARBA00005964"/>
    </source>
</evidence>
<evidence type="ECO:0000313" key="5">
    <source>
        <dbReference type="EMBL" id="KAH3694184.1"/>
    </source>
</evidence>
<dbReference type="InterPro" id="IPR050309">
    <property type="entry name" value="Type-B_Carboxylest/Lipase"/>
</dbReference>
<dbReference type="Gene3D" id="3.40.50.1820">
    <property type="entry name" value="alpha/beta hydrolase"/>
    <property type="match status" value="1"/>
</dbReference>
<comment type="similarity">
    <text evidence="1 3">Belongs to the type-B carboxylesterase/lipase family.</text>
</comment>